<keyword evidence="2" id="KW-1185">Reference proteome</keyword>
<name>A0A4Y1NR51_9CAUD</name>
<protein>
    <submittedName>
        <fullName evidence="1">Uncharacterized protein</fullName>
    </submittedName>
</protein>
<sequence length="87" mass="9334">MSKVKVAISEALESGEWLTASEITARTQFAGPSIKVTLSRMCSDSLVISKDNPQVIGGLLYKKGIVNSGFGIGNIAQLDKLLREVRP</sequence>
<evidence type="ECO:0000313" key="1">
    <source>
        <dbReference type="EMBL" id="AXH43472.1"/>
    </source>
</evidence>
<accession>A0A4Y1NR51</accession>
<dbReference type="EMBL" id="MH443100">
    <property type="protein sequence ID" value="AXH43472.1"/>
    <property type="molecule type" value="Genomic_DNA"/>
</dbReference>
<evidence type="ECO:0000313" key="2">
    <source>
        <dbReference type="Proteomes" id="UP000305361"/>
    </source>
</evidence>
<gene>
    <name evidence="1" type="ORF">MZUP3_650</name>
</gene>
<reference evidence="1 2" key="1">
    <citation type="journal article" date="2019" name="J. Basic Microbiol.">
        <title>Complete genome sequence analysis of temperate Erwinia bacteriophages 49 and 59.</title>
        <authorList>
            <person name="Zlatohurska M."/>
            <person name="Gorb T."/>
            <person name="Romaniuk L."/>
            <person name="Korol N."/>
            <person name="Faidiuk Y."/>
            <person name="Kropinski A.M."/>
            <person name="Kushkina A."/>
            <person name="Tovkach F."/>
        </authorList>
    </citation>
    <scope>NUCLEOTIDE SEQUENCE [LARGE SCALE GENOMIC DNA]</scope>
</reference>
<dbReference type="Proteomes" id="UP000305361">
    <property type="component" value="Segment"/>
</dbReference>
<proteinExistence type="predicted"/>
<organism evidence="1 2">
    <name type="scientific">Erwinia phage vB_EhrS_49</name>
    <dbReference type="NCBI Taxonomy" id="2283026"/>
    <lineage>
        <taxon>Viruses</taxon>
        <taxon>Duplodnaviria</taxon>
        <taxon>Heunggongvirae</taxon>
        <taxon>Uroviricota</taxon>
        <taxon>Caudoviricetes</taxon>
        <taxon>Feofaniavirus</taxon>
        <taxon>Feofaniavirus Eho49</taxon>
    </lineage>
</organism>